<evidence type="ECO:0000313" key="3">
    <source>
        <dbReference type="Proteomes" id="UP000272316"/>
    </source>
</evidence>
<dbReference type="NCBIfam" id="TIGR01200">
    <property type="entry name" value="GLPGLI"/>
    <property type="match status" value="1"/>
</dbReference>
<dbReference type="InterPro" id="IPR005901">
    <property type="entry name" value="GLPGLI"/>
</dbReference>
<organism evidence="1 4">
    <name type="scientific">Epilithonimonas vandammei</name>
    <dbReference type="NCBI Taxonomy" id="2487072"/>
    <lineage>
        <taxon>Bacteria</taxon>
        <taxon>Pseudomonadati</taxon>
        <taxon>Bacteroidota</taxon>
        <taxon>Flavobacteriia</taxon>
        <taxon>Flavobacteriales</taxon>
        <taxon>Weeksellaceae</taxon>
        <taxon>Chryseobacterium group</taxon>
        <taxon>Epilithonimonas</taxon>
    </lineage>
</organism>
<proteinExistence type="predicted"/>
<dbReference type="RefSeq" id="WP_124802932.1">
    <property type="nucleotide sequence ID" value="NZ_CP034160.1"/>
</dbReference>
<dbReference type="AlphaFoldDB" id="A0A3G8Y530"/>
<dbReference type="Pfam" id="PF09697">
    <property type="entry name" value="Porph_ging"/>
    <property type="match status" value="1"/>
</dbReference>
<accession>A0A3G8ZK19</accession>
<accession>A0A3G8Y530</accession>
<reference evidence="3" key="3">
    <citation type="submission" date="2018-11" db="EMBL/GenBank/DDBJ databases">
        <title>Proposal to divide the Flavobacteriaceae and reorganize its genera based on Amino Acid Identity values calculated from whole genome sequences.</title>
        <authorList>
            <person name="Nicholson A.C."/>
            <person name="Gulvik C.A."/>
            <person name="Whitney A.M."/>
            <person name="Sheth M."/>
            <person name="Batra D."/>
            <person name="Pryor J."/>
            <person name="Bernardet J.-F."/>
            <person name="Hugo C."/>
            <person name="Kampfer P."/>
            <person name="Newman J.D."/>
            <person name="McQuiston J.R."/>
        </authorList>
    </citation>
    <scope>NUCLEOTIDE SEQUENCE [LARGE SCALE GENOMIC DNA]</scope>
    <source>
        <strain evidence="3">H6466</strain>
    </source>
</reference>
<reference evidence="4" key="2">
    <citation type="submission" date="2018-11" db="EMBL/GenBank/DDBJ databases">
        <title>Proposal to divide the Flavobacteriaceae and reorganize its genera based on Amino Acid Identity values calculated from whole genome sequences.</title>
        <authorList>
            <person name="Nicholson A.C."/>
            <person name="Gulvik C.A."/>
            <person name="Whitney A.M."/>
            <person name="Humrighouse B.W."/>
            <person name="Bell M."/>
            <person name="Holmes B."/>
            <person name="Steigerwalt A.B."/>
            <person name="Villarma A."/>
            <person name="Sheth M."/>
            <person name="Batra D."/>
            <person name="Pryor J."/>
            <person name="Bernardet J.-F."/>
            <person name="Hugo C."/>
            <person name="Kampfer P."/>
            <person name="Newman J.D."/>
            <person name="McQuiston J.R."/>
        </authorList>
    </citation>
    <scope>NUCLEOTIDE SEQUENCE [LARGE SCALE GENOMIC DNA]</scope>
    <source>
        <strain evidence="4">F5649</strain>
    </source>
</reference>
<gene>
    <name evidence="1" type="ORF">EIB74_11035</name>
    <name evidence="2" type="ORF">EIB75_06225</name>
</gene>
<name>A0A3G8Y530_9FLAO</name>
<evidence type="ECO:0000313" key="2">
    <source>
        <dbReference type="EMBL" id="AZI54864.1"/>
    </source>
</evidence>
<dbReference type="Proteomes" id="UP000281810">
    <property type="component" value="Chromosome"/>
</dbReference>
<dbReference type="OrthoDB" id="1440774at2"/>
<dbReference type="EMBL" id="CP034161">
    <property type="protein sequence ID" value="AZI40462.1"/>
    <property type="molecule type" value="Genomic_DNA"/>
</dbReference>
<evidence type="ECO:0000313" key="4">
    <source>
        <dbReference type="Proteomes" id="UP000281810"/>
    </source>
</evidence>
<sequence length="239" mass="27712">MKNTPLLLFILLSGFLSSQNKQFLYEYRFIPDSTNKADIKSEIMILNIQKDRSEYYSSVRFASDSAQAADYKKGINSMPNGDALVSEWVTKSPNTNQIVHTTFLGWDKYKVKQEILLTWKLTGAFSKILNYDVQKATTEYGGRKWTAWFTKEIPIQDGPYKFKGLPGLILKIEDETKSHIWELKGIRSSQEELVFPDLGQYSITEVNYNQYVKKLKVTAPILLQIWWVVFLTNEILQEK</sequence>
<protein>
    <submittedName>
        <fullName evidence="1">GLPGLI family protein</fullName>
    </submittedName>
</protein>
<dbReference type="KEGG" id="eva:EIB75_06225"/>
<keyword evidence="4" id="KW-1185">Reference proteome</keyword>
<dbReference type="Proteomes" id="UP000272316">
    <property type="component" value="Chromosome"/>
</dbReference>
<reference evidence="1" key="1">
    <citation type="submission" date="2018-11" db="EMBL/GenBank/DDBJ databases">
        <title>Proposal to divide the Flavobacteriaceae and reorganize its genera based on Amino Acid Identity values calculated from whole genome sequences.</title>
        <authorList>
            <person name="Nicholson A.C."/>
            <person name="Gulvik C.A."/>
            <person name="Whitney A.M."/>
            <person name="Humrighouse B.W."/>
            <person name="Bell M."/>
            <person name="Holmes B."/>
            <person name="Steigerwalt A."/>
            <person name="Villarma A."/>
            <person name="Sheth M."/>
            <person name="Batra D."/>
            <person name="Pryor J."/>
            <person name="Bernardet J.-F."/>
            <person name="Hugo C."/>
            <person name="Kampfer P."/>
            <person name="Newman J."/>
            <person name="Mcquiston J.R."/>
        </authorList>
    </citation>
    <scope>NUCLEOTIDE SEQUENCE [LARGE SCALE GENOMIC DNA]</scope>
    <source>
        <strain evidence="1">F5649</strain>
        <strain evidence="2">H6466</strain>
    </source>
</reference>
<evidence type="ECO:0000313" key="1">
    <source>
        <dbReference type="EMBL" id="AZI40462.1"/>
    </source>
</evidence>
<dbReference type="EMBL" id="CP034160">
    <property type="protein sequence ID" value="AZI54864.1"/>
    <property type="molecule type" value="Genomic_DNA"/>
</dbReference>